<evidence type="ECO:0000256" key="1">
    <source>
        <dbReference type="ARBA" id="ARBA00009184"/>
    </source>
</evidence>
<organism evidence="5 6">
    <name type="scientific">Urinicoccus massiliensis</name>
    <dbReference type="NCBI Taxonomy" id="1723382"/>
    <lineage>
        <taxon>Bacteria</taxon>
        <taxon>Bacillati</taxon>
        <taxon>Bacillota</taxon>
        <taxon>Tissierellia</taxon>
        <taxon>Tissierellales</taxon>
        <taxon>Peptoniphilaceae</taxon>
        <taxon>Urinicoccus</taxon>
    </lineage>
</organism>
<dbReference type="InterPro" id="IPR050582">
    <property type="entry name" value="HAD-like_SerB"/>
</dbReference>
<keyword evidence="3 5" id="KW-0378">Hydrolase</keyword>
<evidence type="ECO:0000256" key="2">
    <source>
        <dbReference type="ARBA" id="ARBA00022723"/>
    </source>
</evidence>
<evidence type="ECO:0000256" key="3">
    <source>
        <dbReference type="ARBA" id="ARBA00022801"/>
    </source>
</evidence>
<dbReference type="EMBL" id="CAACYI010000001">
    <property type="protein sequence ID" value="VFB15659.1"/>
    <property type="molecule type" value="Genomic_DNA"/>
</dbReference>
<comment type="caution">
    <text evidence="5">The sequence shown here is derived from an EMBL/GenBank/DDBJ whole genome shotgun (WGS) entry which is preliminary data.</text>
</comment>
<dbReference type="InterPro" id="IPR023214">
    <property type="entry name" value="HAD_sf"/>
</dbReference>
<dbReference type="Pfam" id="PF12710">
    <property type="entry name" value="HAD"/>
    <property type="match status" value="1"/>
</dbReference>
<evidence type="ECO:0000256" key="4">
    <source>
        <dbReference type="ARBA" id="ARBA00022842"/>
    </source>
</evidence>
<evidence type="ECO:0000313" key="6">
    <source>
        <dbReference type="Proteomes" id="UP000377798"/>
    </source>
</evidence>
<dbReference type="GO" id="GO:0016787">
    <property type="term" value="F:hydrolase activity"/>
    <property type="evidence" value="ECO:0007669"/>
    <property type="project" value="UniProtKB-KW"/>
</dbReference>
<dbReference type="NCBIfam" id="TIGR01488">
    <property type="entry name" value="HAD-SF-IB"/>
    <property type="match status" value="1"/>
</dbReference>
<keyword evidence="4" id="KW-0460">Magnesium</keyword>
<dbReference type="InterPro" id="IPR036412">
    <property type="entry name" value="HAD-like_sf"/>
</dbReference>
<accession>A0A8H2QXC1</accession>
<sequence length="204" mass="23771">MKKIALFDFDKTITQEHSIGSLLKFIFKNHPLHALPFVLRLVFSLVHSLLTGDFRHLKNSVLSYYDLLTPEEKDIFLHQVMPKKYYKDALEELARRKKEGYTLFLVSASMEAYLVPLGRDLGFDYILGTRFIDGKIRGLNHAKEEKVRRLKALFDKEKIPYNQATTVAYSDSYKDDKPMLDLAQERFLINSPVHAPGYQNLTWK</sequence>
<dbReference type="Gene3D" id="3.40.50.1000">
    <property type="entry name" value="HAD superfamily/HAD-like"/>
    <property type="match status" value="1"/>
</dbReference>
<name>A0A8H2QXC1_9FIRM</name>
<keyword evidence="6" id="KW-1185">Reference proteome</keyword>
<proteinExistence type="inferred from homology"/>
<gene>
    <name evidence="5" type="ORF">NCTC13150_00159</name>
</gene>
<dbReference type="PANTHER" id="PTHR43344:SF13">
    <property type="entry name" value="PHOSPHATASE RV3661-RELATED"/>
    <property type="match status" value="1"/>
</dbReference>
<dbReference type="PANTHER" id="PTHR43344">
    <property type="entry name" value="PHOSPHOSERINE PHOSPHATASE"/>
    <property type="match status" value="1"/>
</dbReference>
<evidence type="ECO:0000313" key="5">
    <source>
        <dbReference type="EMBL" id="VFB15659.1"/>
    </source>
</evidence>
<dbReference type="GO" id="GO:0046872">
    <property type="term" value="F:metal ion binding"/>
    <property type="evidence" value="ECO:0007669"/>
    <property type="project" value="UniProtKB-KW"/>
</dbReference>
<dbReference type="AlphaFoldDB" id="A0A8H2QXC1"/>
<dbReference type="SUPFAM" id="SSF56784">
    <property type="entry name" value="HAD-like"/>
    <property type="match status" value="1"/>
</dbReference>
<dbReference type="Gene3D" id="1.20.1440.100">
    <property type="entry name" value="SG protein - dephosphorylation function"/>
    <property type="match status" value="1"/>
</dbReference>
<dbReference type="Proteomes" id="UP000377798">
    <property type="component" value="Unassembled WGS sequence"/>
</dbReference>
<comment type="similarity">
    <text evidence="1">Belongs to the HAD-like hydrolase superfamily. SerB family.</text>
</comment>
<keyword evidence="2" id="KW-0479">Metal-binding</keyword>
<protein>
    <submittedName>
        <fullName evidence="5">HAD hydrolase, family IB</fullName>
    </submittedName>
</protein>
<reference evidence="5 6" key="1">
    <citation type="submission" date="2019-02" db="EMBL/GenBank/DDBJ databases">
        <authorList>
            <consortium name="Pathogen Informatics"/>
        </authorList>
    </citation>
    <scope>NUCLEOTIDE SEQUENCE [LARGE SCALE GENOMIC DNA]</scope>
    <source>
        <strain evidence="5 6">3012STDY7089603</strain>
    </source>
</reference>
<dbReference type="RefSeq" id="WP_131748039.1">
    <property type="nucleotide sequence ID" value="NZ_CAACYI010000001.1"/>
</dbReference>